<dbReference type="PROSITE" id="PS51029">
    <property type="entry name" value="MADF"/>
    <property type="match status" value="1"/>
</dbReference>
<accession>A0A7R8VU99</accession>
<dbReference type="SMART" id="SM00595">
    <property type="entry name" value="MADF"/>
    <property type="match status" value="1"/>
</dbReference>
<feature type="region of interest" description="Disordered" evidence="1">
    <location>
        <begin position="472"/>
        <end position="493"/>
    </location>
</feature>
<name>A0A7R8VU99_TIMDO</name>
<feature type="region of interest" description="Disordered" evidence="1">
    <location>
        <begin position="260"/>
        <end position="282"/>
    </location>
</feature>
<gene>
    <name evidence="3" type="ORF">TDIB3V08_LOCUS9382</name>
</gene>
<protein>
    <recommendedName>
        <fullName evidence="2">MADF domain-containing protein</fullName>
    </recommendedName>
</protein>
<dbReference type="AlphaFoldDB" id="A0A7R8VU99"/>
<sequence length="538" mass="60764">MHGSAEVSSNSSPVVHMPIQLATVVFSRFRRGSAVGFKQFFSCCSHAHTISYCCVSRFRRGFKQFFSCCPYVHITPEVLSRREAVHSRYYSVSGSPEAGCRIVRNVSRARWKHNLRMPDALTMSSTFFTPIRIALSSRAGLYQSLPVLWKVKSDDYMDRDKKAQAYEKLLELYHERYPKATREDLAKKFNSLRTNFRKELKKMNDSKKSGAGAEEVYESTLWYFDSMKFLIDQETPSDSINTCEDESEGSVVDFSVIHDTENAVSSTPRPTKKKRPQPKDPADELIRLACTRLQEPVSAELQVATTWATELMKMAPQQQLFAKKFINEIIFEGQMGTLHRGSVLINEPARTSTPLSHAMYDENFKSSKLFPVARYRRVMANLSSGHNGVTNSDQEKADALAEQLEEQFVPTDDLSDKVHIAHVAQVIVNFAKFYSPFDLESKTTRTHNDDSGALARCTSHFPTQLTPRASTLLSVNNSPRGGGRPTDRRRLQGEYPDNQTRLVADVGTVSRPGYEQGDNTGTCGYRFRDHEPTGIWAG</sequence>
<dbReference type="EMBL" id="OA570319">
    <property type="protein sequence ID" value="CAD7203208.1"/>
    <property type="molecule type" value="Genomic_DNA"/>
</dbReference>
<evidence type="ECO:0000256" key="1">
    <source>
        <dbReference type="SAM" id="MobiDB-lite"/>
    </source>
</evidence>
<dbReference type="PANTHER" id="PTHR21505:SF8">
    <property type="entry name" value="DPT-YFP REPRESSOR BY OVEREXPRESSION, ISOFORM D-RELATED"/>
    <property type="match status" value="1"/>
</dbReference>
<proteinExistence type="predicted"/>
<dbReference type="PANTHER" id="PTHR21505">
    <property type="entry name" value="MADF DOMAIN-CONTAINING PROTEIN-RELATED"/>
    <property type="match status" value="1"/>
</dbReference>
<feature type="domain" description="MADF" evidence="2">
    <location>
        <begin position="137"/>
        <end position="235"/>
    </location>
</feature>
<dbReference type="Pfam" id="PF10545">
    <property type="entry name" value="MADF_DNA_bdg"/>
    <property type="match status" value="1"/>
</dbReference>
<evidence type="ECO:0000313" key="3">
    <source>
        <dbReference type="EMBL" id="CAD7203208.1"/>
    </source>
</evidence>
<organism evidence="3">
    <name type="scientific">Timema douglasi</name>
    <name type="common">Walking stick</name>
    <dbReference type="NCBI Taxonomy" id="61478"/>
    <lineage>
        <taxon>Eukaryota</taxon>
        <taxon>Metazoa</taxon>
        <taxon>Ecdysozoa</taxon>
        <taxon>Arthropoda</taxon>
        <taxon>Hexapoda</taxon>
        <taxon>Insecta</taxon>
        <taxon>Pterygota</taxon>
        <taxon>Neoptera</taxon>
        <taxon>Polyneoptera</taxon>
        <taxon>Phasmatodea</taxon>
        <taxon>Timematodea</taxon>
        <taxon>Timematoidea</taxon>
        <taxon>Timematidae</taxon>
        <taxon>Timema</taxon>
    </lineage>
</organism>
<dbReference type="InterPro" id="IPR006578">
    <property type="entry name" value="MADF-dom"/>
</dbReference>
<reference evidence="3" key="1">
    <citation type="submission" date="2020-11" db="EMBL/GenBank/DDBJ databases">
        <authorList>
            <person name="Tran Van P."/>
        </authorList>
    </citation>
    <scope>NUCLEOTIDE SEQUENCE</scope>
</reference>
<evidence type="ECO:0000259" key="2">
    <source>
        <dbReference type="PROSITE" id="PS51029"/>
    </source>
</evidence>